<protein>
    <recommendedName>
        <fullName evidence="2">histidine kinase</fullName>
        <ecNumber evidence="2">2.7.13.3</ecNumber>
    </recommendedName>
</protein>
<comment type="caution">
    <text evidence="9">The sequence shown here is derived from an EMBL/GenBank/DDBJ whole genome shotgun (WGS) entry which is preliminary data.</text>
</comment>
<organism evidence="9 10">
    <name type="scientific">Flexistipes sinusarabici</name>
    <dbReference type="NCBI Taxonomy" id="2352"/>
    <lineage>
        <taxon>Bacteria</taxon>
        <taxon>Pseudomonadati</taxon>
        <taxon>Deferribacterota</taxon>
        <taxon>Deferribacteres</taxon>
        <taxon>Deferribacterales</taxon>
        <taxon>Flexistipitaceae</taxon>
        <taxon>Flexistipes</taxon>
    </lineage>
</organism>
<evidence type="ECO:0000256" key="2">
    <source>
        <dbReference type="ARBA" id="ARBA00012438"/>
    </source>
</evidence>
<keyword evidence="7" id="KW-0472">Membrane</keyword>
<dbReference type="SUPFAM" id="SSF47384">
    <property type="entry name" value="Homodimeric domain of signal transducing histidine kinase"/>
    <property type="match status" value="1"/>
</dbReference>
<dbReference type="CDD" id="cd00082">
    <property type="entry name" value="HisKA"/>
    <property type="match status" value="1"/>
</dbReference>
<gene>
    <name evidence="9" type="ORF">DHM44_03655</name>
</gene>
<dbReference type="InterPro" id="IPR005467">
    <property type="entry name" value="His_kinase_dom"/>
</dbReference>
<dbReference type="InterPro" id="IPR036890">
    <property type="entry name" value="HATPase_C_sf"/>
</dbReference>
<dbReference type="PANTHER" id="PTHR43711">
    <property type="entry name" value="TWO-COMPONENT HISTIDINE KINASE"/>
    <property type="match status" value="1"/>
</dbReference>
<evidence type="ECO:0000256" key="3">
    <source>
        <dbReference type="ARBA" id="ARBA00022679"/>
    </source>
</evidence>
<evidence type="ECO:0000256" key="7">
    <source>
        <dbReference type="SAM" id="Phobius"/>
    </source>
</evidence>
<evidence type="ECO:0000313" key="10">
    <source>
        <dbReference type="Proteomes" id="UP000262325"/>
    </source>
</evidence>
<evidence type="ECO:0000256" key="5">
    <source>
        <dbReference type="ARBA" id="ARBA00023012"/>
    </source>
</evidence>
<dbReference type="EC" id="2.7.13.3" evidence="2"/>
<feature type="transmembrane region" description="Helical" evidence="7">
    <location>
        <begin position="20"/>
        <end position="40"/>
    </location>
</feature>
<keyword evidence="5" id="KW-0902">Two-component regulatory system</keyword>
<dbReference type="Gene3D" id="3.30.565.10">
    <property type="entry name" value="Histidine kinase-like ATPase, C-terminal domain"/>
    <property type="match status" value="1"/>
</dbReference>
<sequence>MFKLYIKNMEKSQGNKLTFINSKFFLFVVVFEVLILFLLINNQFFPLYLAFLTAQFLFTTAVCAKKLHYMKTETQKCLSNYHKRISEDERYIYELQKENRILKEEKEQLSRLNHRQNSLTMEQENLFSIMAHELRNPLNSMIGFSSIMLNEEYKIDENELKEIICIIHNSSRKLLCLIDNIIHISTDKYTSTSLSSDYCDISHVLQAVSSIAKGLTKRGENISFKGDINDNLPEVYADESVLGKVLSDIIEHFVYYSVNGEIVLKTVVEKNYLSIQVGSNSVSERLKDALLPFIDEEAAEREKNKLSSAEASGLTKIEFIKYSLSKMDALISTDTYSGDQVALAIKLKIKG</sequence>
<keyword evidence="7" id="KW-1133">Transmembrane helix</keyword>
<reference evidence="9 10" key="1">
    <citation type="journal article" date="2018" name="Nat. Biotechnol.">
        <title>A standardized bacterial taxonomy based on genome phylogeny substantially revises the tree of life.</title>
        <authorList>
            <person name="Parks D.H."/>
            <person name="Chuvochina M."/>
            <person name="Waite D.W."/>
            <person name="Rinke C."/>
            <person name="Skarshewski A."/>
            <person name="Chaumeil P.A."/>
            <person name="Hugenholtz P."/>
        </authorList>
    </citation>
    <scope>NUCLEOTIDE SEQUENCE [LARGE SCALE GENOMIC DNA]</scope>
    <source>
        <strain evidence="9">UBA8672</strain>
    </source>
</reference>
<dbReference type="AlphaFoldDB" id="A0A3D5QAA0"/>
<keyword evidence="6" id="KW-0175">Coiled coil</keyword>
<dbReference type="InterPro" id="IPR003661">
    <property type="entry name" value="HisK_dim/P_dom"/>
</dbReference>
<evidence type="ECO:0000313" key="9">
    <source>
        <dbReference type="EMBL" id="HCW92757.1"/>
    </source>
</evidence>
<dbReference type="PROSITE" id="PS50109">
    <property type="entry name" value="HIS_KIN"/>
    <property type="match status" value="1"/>
</dbReference>
<comment type="catalytic activity">
    <reaction evidence="1">
        <text>ATP + protein L-histidine = ADP + protein N-phospho-L-histidine.</text>
        <dbReference type="EC" id="2.7.13.3"/>
    </reaction>
</comment>
<dbReference type="GO" id="GO:0000155">
    <property type="term" value="F:phosphorelay sensor kinase activity"/>
    <property type="evidence" value="ECO:0007669"/>
    <property type="project" value="InterPro"/>
</dbReference>
<dbReference type="Gene3D" id="1.10.287.130">
    <property type="match status" value="1"/>
</dbReference>
<feature type="coiled-coil region" evidence="6">
    <location>
        <begin position="92"/>
        <end position="122"/>
    </location>
</feature>
<proteinExistence type="predicted"/>
<keyword evidence="4" id="KW-0418">Kinase</keyword>
<dbReference type="PANTHER" id="PTHR43711:SF1">
    <property type="entry name" value="HISTIDINE KINASE 1"/>
    <property type="match status" value="1"/>
</dbReference>
<accession>A0A3D5QAA0</accession>
<keyword evidence="7" id="KW-0812">Transmembrane</keyword>
<evidence type="ECO:0000259" key="8">
    <source>
        <dbReference type="PROSITE" id="PS50109"/>
    </source>
</evidence>
<dbReference type="Proteomes" id="UP000262325">
    <property type="component" value="Unassembled WGS sequence"/>
</dbReference>
<dbReference type="EMBL" id="DPPF01000075">
    <property type="protein sequence ID" value="HCW92757.1"/>
    <property type="molecule type" value="Genomic_DNA"/>
</dbReference>
<feature type="domain" description="Histidine kinase" evidence="8">
    <location>
        <begin position="129"/>
        <end position="351"/>
    </location>
</feature>
<name>A0A3D5QAA0_FLESI</name>
<evidence type="ECO:0000256" key="6">
    <source>
        <dbReference type="SAM" id="Coils"/>
    </source>
</evidence>
<dbReference type="SMART" id="SM00388">
    <property type="entry name" value="HisKA"/>
    <property type="match status" value="1"/>
</dbReference>
<dbReference type="Pfam" id="PF00512">
    <property type="entry name" value="HisKA"/>
    <property type="match status" value="1"/>
</dbReference>
<feature type="transmembrane region" description="Helical" evidence="7">
    <location>
        <begin position="46"/>
        <end position="64"/>
    </location>
</feature>
<keyword evidence="3" id="KW-0808">Transferase</keyword>
<evidence type="ECO:0000256" key="1">
    <source>
        <dbReference type="ARBA" id="ARBA00000085"/>
    </source>
</evidence>
<evidence type="ECO:0000256" key="4">
    <source>
        <dbReference type="ARBA" id="ARBA00022777"/>
    </source>
</evidence>
<dbReference type="InterPro" id="IPR036097">
    <property type="entry name" value="HisK_dim/P_sf"/>
</dbReference>
<dbReference type="InterPro" id="IPR050736">
    <property type="entry name" value="Sensor_HK_Regulatory"/>
</dbReference>